<dbReference type="PANTHER" id="PTHR33376">
    <property type="match status" value="1"/>
</dbReference>
<proteinExistence type="inferred from homology"/>
<evidence type="ECO:0000313" key="7">
    <source>
        <dbReference type="Proteomes" id="UP000543556"/>
    </source>
</evidence>
<gene>
    <name evidence="6" type="ORF">G6034_17820</name>
</gene>
<dbReference type="EMBL" id="JAAMFM010000039">
    <property type="protein sequence ID" value="NVM96729.1"/>
    <property type="molecule type" value="Genomic_DNA"/>
</dbReference>
<name>A0A7Y7M160_9MICC</name>
<dbReference type="InterPro" id="IPR018389">
    <property type="entry name" value="DctP_fam"/>
</dbReference>
<evidence type="ECO:0000256" key="2">
    <source>
        <dbReference type="ARBA" id="ARBA00009023"/>
    </source>
</evidence>
<feature type="chain" id="PRO_5039526992" evidence="5">
    <location>
        <begin position="30"/>
        <end position="346"/>
    </location>
</feature>
<dbReference type="GO" id="GO:0055085">
    <property type="term" value="P:transmembrane transport"/>
    <property type="evidence" value="ECO:0007669"/>
    <property type="project" value="InterPro"/>
</dbReference>
<dbReference type="PROSITE" id="PS51257">
    <property type="entry name" value="PROKAR_LIPOPROTEIN"/>
    <property type="match status" value="1"/>
</dbReference>
<comment type="similarity">
    <text evidence="2">Belongs to the bacterial solute-binding protein 7 family.</text>
</comment>
<dbReference type="PIRSF" id="PIRSF006470">
    <property type="entry name" value="DctB"/>
    <property type="match status" value="1"/>
</dbReference>
<evidence type="ECO:0000256" key="4">
    <source>
        <dbReference type="ARBA" id="ARBA00022729"/>
    </source>
</evidence>
<dbReference type="CDD" id="cd13603">
    <property type="entry name" value="PBP2_TRAP_Siap_TeaA_like"/>
    <property type="match status" value="1"/>
</dbReference>
<evidence type="ECO:0000256" key="5">
    <source>
        <dbReference type="SAM" id="SignalP"/>
    </source>
</evidence>
<dbReference type="Proteomes" id="UP000543556">
    <property type="component" value="Unassembled WGS sequence"/>
</dbReference>
<dbReference type="NCBIfam" id="TIGR00787">
    <property type="entry name" value="dctP"/>
    <property type="match status" value="1"/>
</dbReference>
<dbReference type="Gene3D" id="3.40.190.170">
    <property type="entry name" value="Bacterial extracellular solute-binding protein, family 7"/>
    <property type="match status" value="1"/>
</dbReference>
<reference evidence="6 7" key="1">
    <citation type="submission" date="2020-02" db="EMBL/GenBank/DDBJ databases">
        <title>Genome sequence of strain AETb3-4.</title>
        <authorList>
            <person name="Gao J."/>
            <person name="Zhang X."/>
        </authorList>
    </citation>
    <scope>NUCLEOTIDE SEQUENCE [LARGE SCALE GENOMIC DNA]</scope>
    <source>
        <strain evidence="6 7">AETb3-4</strain>
    </source>
</reference>
<dbReference type="AlphaFoldDB" id="A0A7Y7M160"/>
<evidence type="ECO:0000256" key="1">
    <source>
        <dbReference type="ARBA" id="ARBA00004196"/>
    </source>
</evidence>
<accession>A0A7Y7M160</accession>
<dbReference type="GO" id="GO:0030288">
    <property type="term" value="C:outer membrane-bounded periplasmic space"/>
    <property type="evidence" value="ECO:0007669"/>
    <property type="project" value="InterPro"/>
</dbReference>
<dbReference type="InterPro" id="IPR006311">
    <property type="entry name" value="TAT_signal"/>
</dbReference>
<comment type="subcellular location">
    <subcellularLocation>
        <location evidence="1">Cell envelope</location>
    </subcellularLocation>
</comment>
<organism evidence="6 7">
    <name type="scientific">Arthrobacter wenxiniae</name>
    <dbReference type="NCBI Taxonomy" id="2713570"/>
    <lineage>
        <taxon>Bacteria</taxon>
        <taxon>Bacillati</taxon>
        <taxon>Actinomycetota</taxon>
        <taxon>Actinomycetes</taxon>
        <taxon>Micrococcales</taxon>
        <taxon>Micrococcaceae</taxon>
        <taxon>Arthrobacter</taxon>
    </lineage>
</organism>
<keyword evidence="3" id="KW-0813">Transport</keyword>
<dbReference type="PANTHER" id="PTHR33376:SF4">
    <property type="entry name" value="SIALIC ACID-BINDING PERIPLASMIC PROTEIN SIAP"/>
    <property type="match status" value="1"/>
</dbReference>
<keyword evidence="4 5" id="KW-0732">Signal</keyword>
<dbReference type="InterPro" id="IPR004682">
    <property type="entry name" value="TRAP_DctP"/>
</dbReference>
<dbReference type="Pfam" id="PF03480">
    <property type="entry name" value="DctP"/>
    <property type="match status" value="1"/>
</dbReference>
<protein>
    <submittedName>
        <fullName evidence="6">TRAP transporter substrate-binding protein</fullName>
    </submittedName>
</protein>
<dbReference type="NCBIfam" id="NF037995">
    <property type="entry name" value="TRAP_S1"/>
    <property type="match status" value="1"/>
</dbReference>
<sequence length="346" mass="36677">MNKSAPSRRSVLKYGAGLAMTVASAPLLAGCVGSKTPGSAKQVTLKMSSSMPGQAGNAHSAWFAKFSSLLKTKVGDAVKVDYFPNSQLGDEAHIVAQIPLGAVDMMISGSSIWEQVAPEFGILDMGYLFSSWDTVGSVLDSKAGTQLATLLEQKNKTTIVGWAYNFGARNMLTKRPVSSPADLHGMKIRTLQATEVIATVNLMGAVATPLPTTEVYTSLQTGLIDGAEHDAPTILQNKWSDNAKNLALTEHLFNPLTAVISSSSLAKIPSQHRNDFLAAAKEATAYQRTQAVAAEKKAMAALKADGVTIRTVDKSKFKAQVKPLWAEFTAKNPSAKPILQSIVAGS</sequence>
<dbReference type="PROSITE" id="PS51318">
    <property type="entry name" value="TAT"/>
    <property type="match status" value="1"/>
</dbReference>
<feature type="signal peptide" evidence="5">
    <location>
        <begin position="1"/>
        <end position="29"/>
    </location>
</feature>
<evidence type="ECO:0000256" key="3">
    <source>
        <dbReference type="ARBA" id="ARBA00022448"/>
    </source>
</evidence>
<dbReference type="RefSeq" id="WP_176636445.1">
    <property type="nucleotide sequence ID" value="NZ_JAAMFM010000039.1"/>
</dbReference>
<dbReference type="InterPro" id="IPR038404">
    <property type="entry name" value="TRAP_DctP_sf"/>
</dbReference>
<evidence type="ECO:0000313" key="6">
    <source>
        <dbReference type="EMBL" id="NVM96729.1"/>
    </source>
</evidence>
<keyword evidence="7" id="KW-1185">Reference proteome</keyword>
<comment type="caution">
    <text evidence="6">The sequence shown here is derived from an EMBL/GenBank/DDBJ whole genome shotgun (WGS) entry which is preliminary data.</text>
</comment>